<evidence type="ECO:0000313" key="4">
    <source>
        <dbReference type="Proteomes" id="UP000596742"/>
    </source>
</evidence>
<comment type="caution">
    <text evidence="3">The sequence shown here is derived from an EMBL/GenBank/DDBJ whole genome shotgun (WGS) entry which is preliminary data.</text>
</comment>
<keyword evidence="1" id="KW-0175">Coiled coil</keyword>
<name>A0A8B6BI54_MYTGA</name>
<dbReference type="AlphaFoldDB" id="A0A8B6BI54"/>
<gene>
    <name evidence="3" type="ORF">MGAL_10B025531</name>
</gene>
<keyword evidence="4" id="KW-1185">Reference proteome</keyword>
<organism evidence="3 4">
    <name type="scientific">Mytilus galloprovincialis</name>
    <name type="common">Mediterranean mussel</name>
    <dbReference type="NCBI Taxonomy" id="29158"/>
    <lineage>
        <taxon>Eukaryota</taxon>
        <taxon>Metazoa</taxon>
        <taxon>Spiralia</taxon>
        <taxon>Lophotrochozoa</taxon>
        <taxon>Mollusca</taxon>
        <taxon>Bivalvia</taxon>
        <taxon>Autobranchia</taxon>
        <taxon>Pteriomorphia</taxon>
        <taxon>Mytilida</taxon>
        <taxon>Mytiloidea</taxon>
        <taxon>Mytilidae</taxon>
        <taxon>Mytilinae</taxon>
        <taxon>Mytilus</taxon>
    </lineage>
</organism>
<feature type="compositionally biased region" description="Basic and acidic residues" evidence="2">
    <location>
        <begin position="176"/>
        <end position="185"/>
    </location>
</feature>
<sequence length="550" mass="63189">MLFRFNMETSTVCSEHLKSYNFYCPRHTDILCSQCTVNYLHRSCHLYYIDEILSNTYFNPLVKQAYQSVTASLENIQQKVDDMKQNHNTESINHNTVIVNHNTESVNHNTVSILSENNHNAGKGNSETNHNAGKVYTETNHNIGSDNSGTNHNAGKVYTETNHNIGSYNSGTNRITRSDNSETKSHMAGCSKQYDSVKISTVSRMNELKGCEMTNEQFCFVVTTFRFLFTLGNILQNVKKCLHKNECCISLLKTCQHLITNFHLHIQMRENTCLVNFSSCSKIQPVSNYSGKWVLELKLKVILPKGDRNFLITSCWFMPDSKMVFLITFVNSRSKSLIIHDEYGSYIQSIPIYGRIWDVTPVGIDKIIVRYIDWNWFEVLDFSKPDRVQSRILRQMSFKNDLRLSSSDNSFVDVYRPSGEIITSFTVGKDRLFTEMCSDKSNIYLIDKKRNILNCFRKEGTLKHPYKFDSNLCITSVVAIGNGFVLLTGQNNLAVLNFDQRIRQNVKVDGVENYINKDMWTSFNRTNNMLLVCNGIDEFALLYNVKTADN</sequence>
<dbReference type="EMBL" id="UYJE01000104">
    <property type="protein sequence ID" value="VDH90231.1"/>
    <property type="molecule type" value="Genomic_DNA"/>
</dbReference>
<dbReference type="SUPFAM" id="SSF101898">
    <property type="entry name" value="NHL repeat"/>
    <property type="match status" value="1"/>
</dbReference>
<evidence type="ECO:0000256" key="2">
    <source>
        <dbReference type="SAM" id="MobiDB-lite"/>
    </source>
</evidence>
<reference evidence="3" key="1">
    <citation type="submission" date="2018-11" db="EMBL/GenBank/DDBJ databases">
        <authorList>
            <person name="Alioto T."/>
            <person name="Alioto T."/>
        </authorList>
    </citation>
    <scope>NUCLEOTIDE SEQUENCE</scope>
</reference>
<dbReference type="OrthoDB" id="6055562at2759"/>
<evidence type="ECO:0000256" key="1">
    <source>
        <dbReference type="SAM" id="Coils"/>
    </source>
</evidence>
<evidence type="ECO:0008006" key="5">
    <source>
        <dbReference type="Google" id="ProtNLM"/>
    </source>
</evidence>
<feature type="region of interest" description="Disordered" evidence="2">
    <location>
        <begin position="161"/>
        <end position="187"/>
    </location>
</feature>
<evidence type="ECO:0000313" key="3">
    <source>
        <dbReference type="EMBL" id="VDH90231.1"/>
    </source>
</evidence>
<feature type="coiled-coil region" evidence="1">
    <location>
        <begin position="66"/>
        <end position="93"/>
    </location>
</feature>
<dbReference type="Proteomes" id="UP000596742">
    <property type="component" value="Unassembled WGS sequence"/>
</dbReference>
<protein>
    <recommendedName>
        <fullName evidence="5">B box-type domain-containing protein</fullName>
    </recommendedName>
</protein>
<accession>A0A8B6BI54</accession>
<feature type="compositionally biased region" description="Polar residues" evidence="2">
    <location>
        <begin position="161"/>
        <end position="175"/>
    </location>
</feature>
<dbReference type="SUPFAM" id="SSF57845">
    <property type="entry name" value="B-box zinc-binding domain"/>
    <property type="match status" value="1"/>
</dbReference>
<proteinExistence type="predicted"/>